<reference evidence="7 8" key="1">
    <citation type="submission" date="2013-04" db="EMBL/GenBank/DDBJ databases">
        <title>Hyphomonas hirschiana VP5 Genome Sequencing.</title>
        <authorList>
            <person name="Lai Q."/>
            <person name="Shao Z."/>
        </authorList>
    </citation>
    <scope>NUCLEOTIDE SEQUENCE [LARGE SCALE GENOMIC DNA]</scope>
    <source>
        <strain evidence="7 8">VP5</strain>
    </source>
</reference>
<keyword evidence="8" id="KW-1185">Reference proteome</keyword>
<dbReference type="GO" id="GO:0008855">
    <property type="term" value="F:exodeoxyribonuclease VII activity"/>
    <property type="evidence" value="ECO:0007669"/>
    <property type="project" value="UniProtKB-UniRule"/>
</dbReference>
<dbReference type="Pfam" id="PF02609">
    <property type="entry name" value="Exonuc_VII_S"/>
    <property type="match status" value="1"/>
</dbReference>
<comment type="subcellular location">
    <subcellularLocation>
        <location evidence="6">Cytoplasm</location>
    </subcellularLocation>
</comment>
<dbReference type="GO" id="GO:0005829">
    <property type="term" value="C:cytosol"/>
    <property type="evidence" value="ECO:0007669"/>
    <property type="project" value="TreeGrafter"/>
</dbReference>
<organism evidence="7 8">
    <name type="scientific">Hyphomonas hirschiana VP5</name>
    <dbReference type="NCBI Taxonomy" id="1280951"/>
    <lineage>
        <taxon>Bacteria</taxon>
        <taxon>Pseudomonadati</taxon>
        <taxon>Pseudomonadota</taxon>
        <taxon>Alphaproteobacteria</taxon>
        <taxon>Hyphomonadales</taxon>
        <taxon>Hyphomonadaceae</taxon>
        <taxon>Hyphomonas</taxon>
    </lineage>
</organism>
<comment type="catalytic activity">
    <reaction evidence="6">
        <text>Exonucleolytic cleavage in either 5'- to 3'- or 3'- to 5'-direction to yield nucleoside 5'-phosphates.</text>
        <dbReference type="EC" id="3.1.11.6"/>
    </reaction>
</comment>
<keyword evidence="3 6" id="KW-0540">Nuclease</keyword>
<evidence type="ECO:0000256" key="5">
    <source>
        <dbReference type="ARBA" id="ARBA00022839"/>
    </source>
</evidence>
<proteinExistence type="inferred from homology"/>
<dbReference type="InterPro" id="IPR003761">
    <property type="entry name" value="Exonuc_VII_S"/>
</dbReference>
<evidence type="ECO:0000256" key="4">
    <source>
        <dbReference type="ARBA" id="ARBA00022801"/>
    </source>
</evidence>
<comment type="caution">
    <text evidence="7">The sequence shown here is derived from an EMBL/GenBank/DDBJ whole genome shotgun (WGS) entry which is preliminary data.</text>
</comment>
<dbReference type="GO" id="GO:0006308">
    <property type="term" value="P:DNA catabolic process"/>
    <property type="evidence" value="ECO:0007669"/>
    <property type="project" value="UniProtKB-UniRule"/>
</dbReference>
<comment type="similarity">
    <text evidence="1 6">Belongs to the XseB family.</text>
</comment>
<dbReference type="HAMAP" id="MF_00337">
    <property type="entry name" value="Exonuc_7_S"/>
    <property type="match status" value="1"/>
</dbReference>
<dbReference type="InterPro" id="IPR037004">
    <property type="entry name" value="Exonuc_VII_ssu_sf"/>
</dbReference>
<evidence type="ECO:0000256" key="1">
    <source>
        <dbReference type="ARBA" id="ARBA00009998"/>
    </source>
</evidence>
<protein>
    <recommendedName>
        <fullName evidence="6">Exodeoxyribonuclease 7 small subunit</fullName>
        <ecNumber evidence="6">3.1.11.6</ecNumber>
    </recommendedName>
    <alternativeName>
        <fullName evidence="6">Exodeoxyribonuclease VII small subunit</fullName>
        <shortName evidence="6">Exonuclease VII small subunit</shortName>
    </alternativeName>
</protein>
<dbReference type="NCBIfam" id="TIGR01280">
    <property type="entry name" value="xseB"/>
    <property type="match status" value="1"/>
</dbReference>
<keyword evidence="2 6" id="KW-0963">Cytoplasm</keyword>
<dbReference type="PANTHER" id="PTHR34137">
    <property type="entry name" value="EXODEOXYRIBONUCLEASE 7 SMALL SUBUNIT"/>
    <property type="match status" value="1"/>
</dbReference>
<accession>A0A059FWL9</accession>
<dbReference type="PANTHER" id="PTHR34137:SF1">
    <property type="entry name" value="EXODEOXYRIBONUCLEASE 7 SMALL SUBUNIT"/>
    <property type="match status" value="1"/>
</dbReference>
<evidence type="ECO:0000256" key="2">
    <source>
        <dbReference type="ARBA" id="ARBA00022490"/>
    </source>
</evidence>
<evidence type="ECO:0000256" key="6">
    <source>
        <dbReference type="HAMAP-Rule" id="MF_00337"/>
    </source>
</evidence>
<evidence type="ECO:0000313" key="7">
    <source>
        <dbReference type="EMBL" id="KCZ95044.1"/>
    </source>
</evidence>
<dbReference type="PATRIC" id="fig|1280951.3.peg.1485"/>
<keyword evidence="5 6" id="KW-0269">Exonuclease</keyword>
<dbReference type="NCBIfam" id="NF002139">
    <property type="entry name" value="PRK00977.1-3"/>
    <property type="match status" value="1"/>
</dbReference>
<dbReference type="EC" id="3.1.11.6" evidence="6"/>
<dbReference type="RefSeq" id="WP_011646841.1">
    <property type="nucleotide sequence ID" value="NZ_ARYI01000005.1"/>
</dbReference>
<comment type="function">
    <text evidence="6">Bidirectionally degrades single-stranded DNA into large acid-insoluble oligonucleotides, which are then degraded further into small acid-soluble oligonucleotides.</text>
</comment>
<dbReference type="Gene3D" id="1.10.287.1040">
    <property type="entry name" value="Exonuclease VII, small subunit"/>
    <property type="match status" value="1"/>
</dbReference>
<dbReference type="Proteomes" id="UP000025061">
    <property type="component" value="Unassembled WGS sequence"/>
</dbReference>
<keyword evidence="4 6" id="KW-0378">Hydrolase</keyword>
<dbReference type="PIRSF" id="PIRSF006488">
    <property type="entry name" value="Exonuc_VII_S"/>
    <property type="match status" value="1"/>
</dbReference>
<name>A0A059FWL9_9PROT</name>
<dbReference type="NCBIfam" id="NF002140">
    <property type="entry name" value="PRK00977.1-4"/>
    <property type="match status" value="1"/>
</dbReference>
<dbReference type="GO" id="GO:0009318">
    <property type="term" value="C:exodeoxyribonuclease VII complex"/>
    <property type="evidence" value="ECO:0007669"/>
    <property type="project" value="UniProtKB-UniRule"/>
</dbReference>
<gene>
    <name evidence="6" type="primary">xseB</name>
    <name evidence="7" type="ORF">HHI_07342</name>
</gene>
<evidence type="ECO:0000313" key="8">
    <source>
        <dbReference type="Proteomes" id="UP000025061"/>
    </source>
</evidence>
<dbReference type="OrthoDB" id="9808145at2"/>
<dbReference type="EMBL" id="ARYI01000005">
    <property type="protein sequence ID" value="KCZ95044.1"/>
    <property type="molecule type" value="Genomic_DNA"/>
</dbReference>
<dbReference type="AlphaFoldDB" id="A0A059FWL9"/>
<comment type="subunit">
    <text evidence="6">Heterooligomer composed of large and small subunits.</text>
</comment>
<sequence>MSDAKAKPVDKMSFEEALAELEGIVRQLEAGEVELEKSIAIYERGAALKAHCDARLKSAELKVEQIVQGAGGPTTEPASFD</sequence>
<evidence type="ECO:0000256" key="3">
    <source>
        <dbReference type="ARBA" id="ARBA00022722"/>
    </source>
</evidence>
<dbReference type="SUPFAM" id="SSF116842">
    <property type="entry name" value="XseB-like"/>
    <property type="match status" value="1"/>
</dbReference>